<keyword evidence="4 10" id="KW-0064">Aspartyl protease</keyword>
<dbReference type="PANTHER" id="PTHR47966">
    <property type="entry name" value="BETA-SITE APP-CLEAVING ENZYME, ISOFORM A-RELATED"/>
    <property type="match status" value="1"/>
</dbReference>
<keyword evidence="2 10" id="KW-0645">Protease</keyword>
<dbReference type="OrthoDB" id="771136at2759"/>
<dbReference type="PANTHER" id="PTHR47966:SF65">
    <property type="entry name" value="ASPARTIC-TYPE ENDOPEPTIDASE"/>
    <property type="match status" value="1"/>
</dbReference>
<evidence type="ECO:0000259" key="11">
    <source>
        <dbReference type="PROSITE" id="PS51767"/>
    </source>
</evidence>
<evidence type="ECO:0000256" key="10">
    <source>
        <dbReference type="RuleBase" id="RU000454"/>
    </source>
</evidence>
<evidence type="ECO:0000256" key="8">
    <source>
        <dbReference type="PIRSR" id="PIRSR601461-1"/>
    </source>
</evidence>
<evidence type="ECO:0000313" key="12">
    <source>
        <dbReference type="EMBL" id="KAF2755704.1"/>
    </source>
</evidence>
<dbReference type="FunFam" id="2.40.70.10:FF:000011">
    <property type="entry name" value="Aspartic protease"/>
    <property type="match status" value="1"/>
</dbReference>
<dbReference type="InterPro" id="IPR033121">
    <property type="entry name" value="PEPTIDASE_A1"/>
</dbReference>
<evidence type="ECO:0000256" key="1">
    <source>
        <dbReference type="ARBA" id="ARBA00007447"/>
    </source>
</evidence>
<proteinExistence type="inferred from homology"/>
<sequence>MRYYYAASLAAALAPLSDALHLVRRDVPAVLHLETQRRTDIDFIAHDRLRRGLGKRDGKTLQADLDNLQTLYFANATLGTPEQSFRFHIDTGSSDLWVNAANSSFCEDSNNGCSDSGTYSPDDSSSYEFVNDDFNISYVDGSGATGDYAKETFKFGGATVDGLQFGIGYTSSSPEGILGIGYTTNEVQVQRVQGGQPYPNLPQALVDNGMINSNAYSLWLNDLDASMGSILFGGVDTRKYNGELQTLPVIAESNGKYAEFIIALTGMGQNGQNGSIFSDQTVPVLLDSGSTLMYLPDEVADALFTSMNAQYNSRAGVASIDCSAADSTDTLDFTFSGPTISVPMNELVIVASVSRRGVESCILGIAPSGGSTAVLGDTFLRSAYVVYDLQGNTISLAQTAFNSTESNVLEINSSGDIPNATGVPGAIATADVTGGGARNGGAGSTNSQGAGPRATAMPWAGAAAVGVGLLAVL</sequence>
<dbReference type="InterPro" id="IPR001461">
    <property type="entry name" value="Aspartic_peptidase_A1"/>
</dbReference>
<feature type="active site" evidence="8">
    <location>
        <position position="287"/>
    </location>
</feature>
<evidence type="ECO:0000256" key="9">
    <source>
        <dbReference type="PIRSR" id="PIRSR601461-2"/>
    </source>
</evidence>
<dbReference type="PROSITE" id="PS51767">
    <property type="entry name" value="PEPTIDASE_A1"/>
    <property type="match status" value="1"/>
</dbReference>
<evidence type="ECO:0000256" key="7">
    <source>
        <dbReference type="ARBA" id="ARBA00068059"/>
    </source>
</evidence>
<evidence type="ECO:0000256" key="4">
    <source>
        <dbReference type="ARBA" id="ARBA00022750"/>
    </source>
</evidence>
<accession>A0A6A6W148</accession>
<reference evidence="12" key="1">
    <citation type="journal article" date="2020" name="Stud. Mycol.">
        <title>101 Dothideomycetes genomes: a test case for predicting lifestyles and emergence of pathogens.</title>
        <authorList>
            <person name="Haridas S."/>
            <person name="Albert R."/>
            <person name="Binder M."/>
            <person name="Bloem J."/>
            <person name="Labutti K."/>
            <person name="Salamov A."/>
            <person name="Andreopoulos B."/>
            <person name="Baker S."/>
            <person name="Barry K."/>
            <person name="Bills G."/>
            <person name="Bluhm B."/>
            <person name="Cannon C."/>
            <person name="Castanera R."/>
            <person name="Culley D."/>
            <person name="Daum C."/>
            <person name="Ezra D."/>
            <person name="Gonzalez J."/>
            <person name="Henrissat B."/>
            <person name="Kuo A."/>
            <person name="Liang C."/>
            <person name="Lipzen A."/>
            <person name="Lutzoni F."/>
            <person name="Magnuson J."/>
            <person name="Mondo S."/>
            <person name="Nolan M."/>
            <person name="Ohm R."/>
            <person name="Pangilinan J."/>
            <person name="Park H.-J."/>
            <person name="Ramirez L."/>
            <person name="Alfaro M."/>
            <person name="Sun H."/>
            <person name="Tritt A."/>
            <person name="Yoshinaga Y."/>
            <person name="Zwiers L.-H."/>
            <person name="Turgeon B."/>
            <person name="Goodwin S."/>
            <person name="Spatafora J."/>
            <person name="Crous P."/>
            <person name="Grigoriev I."/>
        </authorList>
    </citation>
    <scope>NUCLEOTIDE SEQUENCE</scope>
    <source>
        <strain evidence="12">CBS 121739</strain>
    </source>
</reference>
<feature type="active site" evidence="8">
    <location>
        <position position="90"/>
    </location>
</feature>
<dbReference type="Proteomes" id="UP000799437">
    <property type="component" value="Unassembled WGS sequence"/>
</dbReference>
<dbReference type="InterPro" id="IPR001969">
    <property type="entry name" value="Aspartic_peptidase_AS"/>
</dbReference>
<dbReference type="GO" id="GO:0004190">
    <property type="term" value="F:aspartic-type endopeptidase activity"/>
    <property type="evidence" value="ECO:0007669"/>
    <property type="project" value="UniProtKB-KW"/>
</dbReference>
<evidence type="ECO:0000256" key="5">
    <source>
        <dbReference type="ARBA" id="ARBA00022801"/>
    </source>
</evidence>
<dbReference type="Gene3D" id="2.40.70.10">
    <property type="entry name" value="Acid Proteases"/>
    <property type="match status" value="2"/>
</dbReference>
<name>A0A6A6W148_9PEZI</name>
<dbReference type="RefSeq" id="XP_033598155.1">
    <property type="nucleotide sequence ID" value="XM_033744507.1"/>
</dbReference>
<protein>
    <recommendedName>
        <fullName evidence="7">Probable aspartic-type endopeptidase OPSB</fullName>
    </recommendedName>
    <alternativeName>
        <fullName evidence="6">Probable aspartic-type endopeptidase opsB</fullName>
    </alternativeName>
</protein>
<dbReference type="Pfam" id="PF00026">
    <property type="entry name" value="Asp"/>
    <property type="match status" value="1"/>
</dbReference>
<feature type="domain" description="Peptidase A1" evidence="11">
    <location>
        <begin position="72"/>
        <end position="397"/>
    </location>
</feature>
<dbReference type="InterPro" id="IPR021109">
    <property type="entry name" value="Peptidase_aspartic_dom_sf"/>
</dbReference>
<keyword evidence="3" id="KW-0732">Signal</keyword>
<dbReference type="AlphaFoldDB" id="A0A6A6W148"/>
<dbReference type="SUPFAM" id="SSF50630">
    <property type="entry name" value="Acid proteases"/>
    <property type="match status" value="1"/>
</dbReference>
<comment type="similarity">
    <text evidence="1 10">Belongs to the peptidase A1 family.</text>
</comment>
<evidence type="ECO:0000313" key="13">
    <source>
        <dbReference type="Proteomes" id="UP000799437"/>
    </source>
</evidence>
<keyword evidence="13" id="KW-1185">Reference proteome</keyword>
<evidence type="ECO:0000256" key="6">
    <source>
        <dbReference type="ARBA" id="ARBA00067536"/>
    </source>
</evidence>
<keyword evidence="9" id="KW-1015">Disulfide bond</keyword>
<organism evidence="12 13">
    <name type="scientific">Pseudovirgaria hyperparasitica</name>
    <dbReference type="NCBI Taxonomy" id="470096"/>
    <lineage>
        <taxon>Eukaryota</taxon>
        <taxon>Fungi</taxon>
        <taxon>Dikarya</taxon>
        <taxon>Ascomycota</taxon>
        <taxon>Pezizomycotina</taxon>
        <taxon>Dothideomycetes</taxon>
        <taxon>Dothideomycetes incertae sedis</taxon>
        <taxon>Acrospermales</taxon>
        <taxon>Acrospermaceae</taxon>
        <taxon>Pseudovirgaria</taxon>
    </lineage>
</organism>
<dbReference type="EMBL" id="ML996577">
    <property type="protein sequence ID" value="KAF2755704.1"/>
    <property type="molecule type" value="Genomic_DNA"/>
</dbReference>
<evidence type="ECO:0000256" key="2">
    <source>
        <dbReference type="ARBA" id="ARBA00022670"/>
    </source>
</evidence>
<dbReference type="PRINTS" id="PR00792">
    <property type="entry name" value="PEPSIN"/>
</dbReference>
<evidence type="ECO:0000256" key="3">
    <source>
        <dbReference type="ARBA" id="ARBA00022729"/>
    </source>
</evidence>
<keyword evidence="5 10" id="KW-0378">Hydrolase</keyword>
<dbReference type="InterPro" id="IPR033876">
    <property type="entry name" value="SAP-like"/>
</dbReference>
<feature type="disulfide bond" evidence="9">
    <location>
        <begin position="322"/>
        <end position="361"/>
    </location>
</feature>
<gene>
    <name evidence="12" type="ORF">EJ05DRAFT_478657</name>
</gene>
<dbReference type="GeneID" id="54485561"/>
<dbReference type="GO" id="GO:0006508">
    <property type="term" value="P:proteolysis"/>
    <property type="evidence" value="ECO:0007669"/>
    <property type="project" value="UniProtKB-KW"/>
</dbReference>
<dbReference type="PROSITE" id="PS00141">
    <property type="entry name" value="ASP_PROTEASE"/>
    <property type="match status" value="1"/>
</dbReference>
<dbReference type="CDD" id="cd05474">
    <property type="entry name" value="SAP_like"/>
    <property type="match status" value="1"/>
</dbReference>